<feature type="region of interest" description="Disordered" evidence="1">
    <location>
        <begin position="1"/>
        <end position="60"/>
    </location>
</feature>
<dbReference type="AlphaFoldDB" id="A0ABD0JS41"/>
<name>A0ABD0JS41_9CAEN</name>
<accession>A0ABD0JS41</accession>
<comment type="caution">
    <text evidence="2">The sequence shown here is derived from an EMBL/GenBank/DDBJ whole genome shotgun (WGS) entry which is preliminary data.</text>
</comment>
<keyword evidence="3" id="KW-1185">Reference proteome</keyword>
<evidence type="ECO:0000256" key="1">
    <source>
        <dbReference type="SAM" id="MobiDB-lite"/>
    </source>
</evidence>
<sequence length="128" mass="14538">MNINCLHKQYTTRPPSKKKNTQGVQPTRRHASLETSRRPQGSLNRLQDGVSHPTTDGLARKRKMARWLRTMMNCAASEQEHLQELPPRKTPASPMVREAWARKRGAGTQTSVSPSTTNRQIARALREK</sequence>
<feature type="compositionally biased region" description="Polar residues" evidence="1">
    <location>
        <begin position="107"/>
        <end position="120"/>
    </location>
</feature>
<evidence type="ECO:0000313" key="2">
    <source>
        <dbReference type="EMBL" id="KAK7477814.1"/>
    </source>
</evidence>
<feature type="region of interest" description="Disordered" evidence="1">
    <location>
        <begin position="102"/>
        <end position="128"/>
    </location>
</feature>
<feature type="compositionally biased region" description="Polar residues" evidence="1">
    <location>
        <begin position="1"/>
        <end position="14"/>
    </location>
</feature>
<evidence type="ECO:0000313" key="3">
    <source>
        <dbReference type="Proteomes" id="UP001519460"/>
    </source>
</evidence>
<protein>
    <submittedName>
        <fullName evidence="2">Uncharacterized protein</fullName>
    </submittedName>
</protein>
<proteinExistence type="predicted"/>
<dbReference type="Proteomes" id="UP001519460">
    <property type="component" value="Unassembled WGS sequence"/>
</dbReference>
<gene>
    <name evidence="2" type="ORF">BaRGS_00030997</name>
</gene>
<organism evidence="2 3">
    <name type="scientific">Batillaria attramentaria</name>
    <dbReference type="NCBI Taxonomy" id="370345"/>
    <lineage>
        <taxon>Eukaryota</taxon>
        <taxon>Metazoa</taxon>
        <taxon>Spiralia</taxon>
        <taxon>Lophotrochozoa</taxon>
        <taxon>Mollusca</taxon>
        <taxon>Gastropoda</taxon>
        <taxon>Caenogastropoda</taxon>
        <taxon>Sorbeoconcha</taxon>
        <taxon>Cerithioidea</taxon>
        <taxon>Batillariidae</taxon>
        <taxon>Batillaria</taxon>
    </lineage>
</organism>
<reference evidence="2 3" key="1">
    <citation type="journal article" date="2023" name="Sci. Data">
        <title>Genome assembly of the Korean intertidal mud-creeper Batillaria attramentaria.</title>
        <authorList>
            <person name="Patra A.K."/>
            <person name="Ho P.T."/>
            <person name="Jun S."/>
            <person name="Lee S.J."/>
            <person name="Kim Y."/>
            <person name="Won Y.J."/>
        </authorList>
    </citation>
    <scope>NUCLEOTIDE SEQUENCE [LARGE SCALE GENOMIC DNA]</scope>
    <source>
        <strain evidence="2">Wonlab-2016</strain>
    </source>
</reference>
<dbReference type="EMBL" id="JACVVK020000341">
    <property type="protein sequence ID" value="KAK7477814.1"/>
    <property type="molecule type" value="Genomic_DNA"/>
</dbReference>